<dbReference type="Proteomes" id="UP000076502">
    <property type="component" value="Unassembled WGS sequence"/>
</dbReference>
<evidence type="ECO:0000313" key="3">
    <source>
        <dbReference type="Proteomes" id="UP000076502"/>
    </source>
</evidence>
<reference evidence="2 3" key="1">
    <citation type="submission" date="2015-07" db="EMBL/GenBank/DDBJ databases">
        <title>The genome of Dufourea novaeangliae.</title>
        <authorList>
            <person name="Pan H."/>
            <person name="Kapheim K."/>
        </authorList>
    </citation>
    <scope>NUCLEOTIDE SEQUENCE [LARGE SCALE GENOMIC DNA]</scope>
    <source>
        <strain evidence="2">0120121106</strain>
        <tissue evidence="2">Whole body</tissue>
    </source>
</reference>
<sequence>MNTRCRRSISSNTPAHAGRACRTRFRYHISVGSGRVIDSTRISLPYRHSVMSAPLCVSLSPRSRRSEDRYSSSNSSSSSSSSSSSTSTCHRGCLFSPPPRGVFGCVRVVFACARLLREPVLPVRGERITVGGVEEAEAGSWDAIDLSCGSNHHHHTTTTATPPPPPSFSPFER</sequence>
<evidence type="ECO:0000256" key="1">
    <source>
        <dbReference type="SAM" id="MobiDB-lite"/>
    </source>
</evidence>
<dbReference type="AlphaFoldDB" id="A0A154PD86"/>
<dbReference type="EMBL" id="KQ434878">
    <property type="protein sequence ID" value="KZC09865.1"/>
    <property type="molecule type" value="Genomic_DNA"/>
</dbReference>
<gene>
    <name evidence="2" type="ORF">WN55_00511</name>
</gene>
<proteinExistence type="predicted"/>
<organism evidence="2 3">
    <name type="scientific">Dufourea novaeangliae</name>
    <name type="common">Sweat bee</name>
    <dbReference type="NCBI Taxonomy" id="178035"/>
    <lineage>
        <taxon>Eukaryota</taxon>
        <taxon>Metazoa</taxon>
        <taxon>Ecdysozoa</taxon>
        <taxon>Arthropoda</taxon>
        <taxon>Hexapoda</taxon>
        <taxon>Insecta</taxon>
        <taxon>Pterygota</taxon>
        <taxon>Neoptera</taxon>
        <taxon>Endopterygota</taxon>
        <taxon>Hymenoptera</taxon>
        <taxon>Apocrita</taxon>
        <taxon>Aculeata</taxon>
        <taxon>Apoidea</taxon>
        <taxon>Anthophila</taxon>
        <taxon>Halictidae</taxon>
        <taxon>Rophitinae</taxon>
        <taxon>Dufourea</taxon>
    </lineage>
</organism>
<feature type="region of interest" description="Disordered" evidence="1">
    <location>
        <begin position="65"/>
        <end position="87"/>
    </location>
</feature>
<evidence type="ECO:0000313" key="2">
    <source>
        <dbReference type="EMBL" id="KZC09865.1"/>
    </source>
</evidence>
<feature type="compositionally biased region" description="Low complexity" evidence="1">
    <location>
        <begin position="71"/>
        <end position="87"/>
    </location>
</feature>
<feature type="compositionally biased region" description="Pro residues" evidence="1">
    <location>
        <begin position="161"/>
        <end position="173"/>
    </location>
</feature>
<protein>
    <submittedName>
        <fullName evidence="2">Uncharacterized protein</fullName>
    </submittedName>
</protein>
<name>A0A154PD86_DUFNO</name>
<keyword evidence="3" id="KW-1185">Reference proteome</keyword>
<feature type="region of interest" description="Disordered" evidence="1">
    <location>
        <begin position="152"/>
        <end position="173"/>
    </location>
</feature>
<accession>A0A154PD86</accession>